<evidence type="ECO:0000313" key="1">
    <source>
        <dbReference type="EMBL" id="PXW67277.1"/>
    </source>
</evidence>
<reference evidence="1 2" key="1">
    <citation type="submission" date="2018-05" db="EMBL/GenBank/DDBJ databases">
        <title>Genomic Encyclopedia of Type Strains, Phase IV (KMG-IV): sequencing the most valuable type-strain genomes for metagenomic binning, comparative biology and taxonomic classification.</title>
        <authorList>
            <person name="Goeker M."/>
        </authorList>
    </citation>
    <scope>NUCLEOTIDE SEQUENCE [LARGE SCALE GENOMIC DNA]</scope>
    <source>
        <strain evidence="1 2">DSM 3183</strain>
    </source>
</reference>
<evidence type="ECO:0008006" key="3">
    <source>
        <dbReference type="Google" id="ProtNLM"/>
    </source>
</evidence>
<keyword evidence="2" id="KW-1185">Reference proteome</keyword>
<proteinExistence type="predicted"/>
<evidence type="ECO:0000313" key="2">
    <source>
        <dbReference type="Proteomes" id="UP000248014"/>
    </source>
</evidence>
<sequence>MAVVAKRAGKPVAEGPLWARNWAKFGKAADRAQLDDILVFHRARGSGHVGLYVGEDYFAFHVLGGSQSDDVTITRIAPGTAASPFAGRSTGKTPVTAKPVQLAASGALSTNEA</sequence>
<comment type="caution">
    <text evidence="1">The sequence shown here is derived from an EMBL/GenBank/DDBJ whole genome shotgun (WGS) entry which is preliminary data.</text>
</comment>
<dbReference type="EMBL" id="QJJM01000032">
    <property type="protein sequence ID" value="PXW67277.1"/>
    <property type="molecule type" value="Genomic_DNA"/>
</dbReference>
<dbReference type="SUPFAM" id="SSF54001">
    <property type="entry name" value="Cysteine proteinases"/>
    <property type="match status" value="1"/>
</dbReference>
<protein>
    <recommendedName>
        <fullName evidence="3">NlpC/P60 family protein</fullName>
    </recommendedName>
</protein>
<dbReference type="Proteomes" id="UP000248014">
    <property type="component" value="Unassembled WGS sequence"/>
</dbReference>
<dbReference type="AlphaFoldDB" id="A0A2V3UMW4"/>
<name>A0A2V3UMW4_9SPHN</name>
<accession>A0A2V3UMW4</accession>
<dbReference type="InterPro" id="IPR038765">
    <property type="entry name" value="Papain-like_cys_pep_sf"/>
</dbReference>
<gene>
    <name evidence="1" type="ORF">C7451_1323</name>
</gene>
<organism evidence="1 2">
    <name type="scientific">Blastomonas natatoria</name>
    <dbReference type="NCBI Taxonomy" id="34015"/>
    <lineage>
        <taxon>Bacteria</taxon>
        <taxon>Pseudomonadati</taxon>
        <taxon>Pseudomonadota</taxon>
        <taxon>Alphaproteobacteria</taxon>
        <taxon>Sphingomonadales</taxon>
        <taxon>Sphingomonadaceae</taxon>
        <taxon>Blastomonas</taxon>
    </lineage>
</organism>